<evidence type="ECO:0000256" key="1">
    <source>
        <dbReference type="SAM" id="MobiDB-lite"/>
    </source>
</evidence>
<sequence>MEQAQSQETPAAIPAAAEEINDFRINIPGRGATNFVIGVGVITVVFLLFYGSYDILKEIFSLNLKNPTPDENEFGYHWLQSLFHMINSLSTLADNIFIKNSWGFVILSTIEFLGLLFLLSWYYVLIQVSFGQYKIAKELYSTNSITVPTRIPIILPSSNPQSPRQSQPQINIMENDNNDSSETPLSPFNT</sequence>
<name>A0A914QNA4_9BILA</name>
<keyword evidence="2" id="KW-1133">Transmembrane helix</keyword>
<keyword evidence="2" id="KW-0812">Transmembrane</keyword>
<feature type="compositionally biased region" description="Polar residues" evidence="1">
    <location>
        <begin position="170"/>
        <end position="190"/>
    </location>
</feature>
<proteinExistence type="predicted"/>
<organism evidence="3 4">
    <name type="scientific">Panagrolaimus davidi</name>
    <dbReference type="NCBI Taxonomy" id="227884"/>
    <lineage>
        <taxon>Eukaryota</taxon>
        <taxon>Metazoa</taxon>
        <taxon>Ecdysozoa</taxon>
        <taxon>Nematoda</taxon>
        <taxon>Chromadorea</taxon>
        <taxon>Rhabditida</taxon>
        <taxon>Tylenchina</taxon>
        <taxon>Panagrolaimomorpha</taxon>
        <taxon>Panagrolaimoidea</taxon>
        <taxon>Panagrolaimidae</taxon>
        <taxon>Panagrolaimus</taxon>
    </lineage>
</organism>
<evidence type="ECO:0000256" key="2">
    <source>
        <dbReference type="SAM" id="Phobius"/>
    </source>
</evidence>
<feature type="transmembrane region" description="Helical" evidence="2">
    <location>
        <begin position="32"/>
        <end position="53"/>
    </location>
</feature>
<evidence type="ECO:0000313" key="4">
    <source>
        <dbReference type="WBParaSite" id="PDA_v2.g31425.t1"/>
    </source>
</evidence>
<feature type="transmembrane region" description="Helical" evidence="2">
    <location>
        <begin position="102"/>
        <end position="125"/>
    </location>
</feature>
<feature type="compositionally biased region" description="Low complexity" evidence="1">
    <location>
        <begin position="156"/>
        <end position="169"/>
    </location>
</feature>
<evidence type="ECO:0000313" key="3">
    <source>
        <dbReference type="Proteomes" id="UP000887578"/>
    </source>
</evidence>
<accession>A0A914QNA4</accession>
<dbReference type="Proteomes" id="UP000887578">
    <property type="component" value="Unplaced"/>
</dbReference>
<dbReference type="WBParaSite" id="PDA_v2.g31425.t1">
    <property type="protein sequence ID" value="PDA_v2.g31425.t1"/>
    <property type="gene ID" value="PDA_v2.g31425"/>
</dbReference>
<dbReference type="AlphaFoldDB" id="A0A914QNA4"/>
<keyword evidence="2" id="KW-0472">Membrane</keyword>
<feature type="region of interest" description="Disordered" evidence="1">
    <location>
        <begin position="156"/>
        <end position="190"/>
    </location>
</feature>
<keyword evidence="3" id="KW-1185">Reference proteome</keyword>
<reference evidence="4" key="1">
    <citation type="submission" date="2022-11" db="UniProtKB">
        <authorList>
            <consortium name="WormBaseParasite"/>
        </authorList>
    </citation>
    <scope>IDENTIFICATION</scope>
</reference>
<protein>
    <submittedName>
        <fullName evidence="4">Uncharacterized protein</fullName>
    </submittedName>
</protein>